<protein>
    <recommendedName>
        <fullName evidence="3">Transmembrane protein</fullName>
    </recommendedName>
</protein>
<dbReference type="VEuPathDB" id="TriTrypDB:BSAL_70665"/>
<name>A0A0S4IVN8_BODSA</name>
<evidence type="ECO:0008006" key="3">
    <source>
        <dbReference type="Google" id="ProtNLM"/>
    </source>
</evidence>
<dbReference type="Proteomes" id="UP000051952">
    <property type="component" value="Unassembled WGS sequence"/>
</dbReference>
<keyword evidence="2" id="KW-1185">Reference proteome</keyword>
<organism evidence="1 2">
    <name type="scientific">Bodo saltans</name>
    <name type="common">Flagellated protozoan</name>
    <dbReference type="NCBI Taxonomy" id="75058"/>
    <lineage>
        <taxon>Eukaryota</taxon>
        <taxon>Discoba</taxon>
        <taxon>Euglenozoa</taxon>
        <taxon>Kinetoplastea</taxon>
        <taxon>Metakinetoplastina</taxon>
        <taxon>Eubodonida</taxon>
        <taxon>Bodonidae</taxon>
        <taxon>Bodo</taxon>
    </lineage>
</organism>
<evidence type="ECO:0000313" key="1">
    <source>
        <dbReference type="EMBL" id="CUG04906.1"/>
    </source>
</evidence>
<dbReference type="InterPro" id="IPR011042">
    <property type="entry name" value="6-blade_b-propeller_TolB-like"/>
</dbReference>
<accession>A0A0S4IVN8</accession>
<dbReference type="AlphaFoldDB" id="A0A0S4IVN8"/>
<sequence>MIIAGYYGVPAYQDGIGTMARFSDPRGVAFNADETAIYIGDWSNRRLRRIQISNMSVTTVAGTGAPSKHFLRSSGTAIACRRCAG</sequence>
<dbReference type="EMBL" id="CYKH01000527">
    <property type="protein sequence ID" value="CUG04906.1"/>
    <property type="molecule type" value="Genomic_DNA"/>
</dbReference>
<proteinExistence type="predicted"/>
<reference evidence="2" key="1">
    <citation type="submission" date="2015-09" db="EMBL/GenBank/DDBJ databases">
        <authorList>
            <consortium name="Pathogen Informatics"/>
        </authorList>
    </citation>
    <scope>NUCLEOTIDE SEQUENCE [LARGE SCALE GENOMIC DNA]</scope>
    <source>
        <strain evidence="2">Lake Konstanz</strain>
    </source>
</reference>
<evidence type="ECO:0000313" key="2">
    <source>
        <dbReference type="Proteomes" id="UP000051952"/>
    </source>
</evidence>
<gene>
    <name evidence="1" type="ORF">BSAL_70665</name>
</gene>
<dbReference type="OrthoDB" id="273823at2759"/>
<dbReference type="SUPFAM" id="SSF63829">
    <property type="entry name" value="Calcium-dependent phosphotriesterase"/>
    <property type="match status" value="1"/>
</dbReference>
<dbReference type="Gene3D" id="2.120.10.30">
    <property type="entry name" value="TolB, C-terminal domain"/>
    <property type="match status" value="1"/>
</dbReference>